<keyword evidence="4" id="KW-0949">S-adenosyl-L-methionine</keyword>
<dbReference type="RefSeq" id="WP_089525999.1">
    <property type="nucleotide sequence ID" value="NZ_NMUQ01000003.1"/>
</dbReference>
<keyword evidence="8" id="KW-1185">Reference proteome</keyword>
<keyword evidence="2 7" id="KW-0489">Methyltransferase</keyword>
<dbReference type="InterPro" id="IPR002052">
    <property type="entry name" value="DNA_methylase_N6_adenine_CS"/>
</dbReference>
<comment type="catalytic activity">
    <reaction evidence="5">
        <text>a 2'-deoxyadenosine in DNA + S-adenosyl-L-methionine = an N(6)-methyl-2'-deoxyadenosine in DNA + S-adenosyl-L-homocysteine + H(+)</text>
        <dbReference type="Rhea" id="RHEA:15197"/>
        <dbReference type="Rhea" id="RHEA-COMP:12418"/>
        <dbReference type="Rhea" id="RHEA-COMP:12419"/>
        <dbReference type="ChEBI" id="CHEBI:15378"/>
        <dbReference type="ChEBI" id="CHEBI:57856"/>
        <dbReference type="ChEBI" id="CHEBI:59789"/>
        <dbReference type="ChEBI" id="CHEBI:90615"/>
        <dbReference type="ChEBI" id="CHEBI:90616"/>
        <dbReference type="EC" id="2.1.1.72"/>
    </reaction>
</comment>
<proteinExistence type="predicted"/>
<evidence type="ECO:0000256" key="2">
    <source>
        <dbReference type="ARBA" id="ARBA00022603"/>
    </source>
</evidence>
<feature type="domain" description="Type II methyltransferase M.TaqI-like" evidence="6">
    <location>
        <begin position="345"/>
        <end position="566"/>
    </location>
</feature>
<evidence type="ECO:0000256" key="1">
    <source>
        <dbReference type="ARBA" id="ARBA00011900"/>
    </source>
</evidence>
<reference evidence="7 8" key="1">
    <citation type="submission" date="2017-07" db="EMBL/GenBank/DDBJ databases">
        <title>Paenibacillus herberti R33 genome sequencing and assembly.</title>
        <authorList>
            <person name="Su W."/>
        </authorList>
    </citation>
    <scope>NUCLEOTIDE SEQUENCE [LARGE SCALE GENOMIC DNA]</scope>
    <source>
        <strain evidence="7 8">R33</strain>
    </source>
</reference>
<keyword evidence="3 7" id="KW-0808">Transferase</keyword>
<evidence type="ECO:0000256" key="3">
    <source>
        <dbReference type="ARBA" id="ARBA00022679"/>
    </source>
</evidence>
<dbReference type="InterPro" id="IPR050953">
    <property type="entry name" value="N4_N6_ade-DNA_methylase"/>
</dbReference>
<dbReference type="GO" id="GO:0003676">
    <property type="term" value="F:nucleic acid binding"/>
    <property type="evidence" value="ECO:0007669"/>
    <property type="project" value="InterPro"/>
</dbReference>
<dbReference type="OrthoDB" id="32195at2"/>
<dbReference type="InterPro" id="IPR011639">
    <property type="entry name" value="MethylTrfase_TaqI-like_dom"/>
</dbReference>
<dbReference type="EMBL" id="NMUQ01000003">
    <property type="protein sequence ID" value="OXM13288.1"/>
    <property type="molecule type" value="Genomic_DNA"/>
</dbReference>
<dbReference type="SUPFAM" id="SSF53335">
    <property type="entry name" value="S-adenosyl-L-methionine-dependent methyltransferases"/>
    <property type="match status" value="1"/>
</dbReference>
<dbReference type="PANTHER" id="PTHR33841:SF1">
    <property type="entry name" value="DNA METHYLTRANSFERASE A"/>
    <property type="match status" value="1"/>
</dbReference>
<evidence type="ECO:0000313" key="8">
    <source>
        <dbReference type="Proteomes" id="UP000215145"/>
    </source>
</evidence>
<dbReference type="PROSITE" id="PS00092">
    <property type="entry name" value="N6_MTASE"/>
    <property type="match status" value="1"/>
</dbReference>
<sequence length="1160" mass="134881">MNKSELKSFATYARRELLEKVALRAKVFGMEKGSNISLVLNGEKLIVNGLQYPTTMKNAFESLKRQYELKGYEQVMEEVAYTWFNRIIALRYMEIHEYLPERVNVLSSSSGKIEPDILLQYHSMELEVDKVLIRDLMDRGDQEEAFRKLFIAQCNALQPILSFLFEKIDDFTELLLPDYLLDSESLINKLVNNKALTSSFSEVEVVGWLYQYYNTEPKANVDYKVKNGDKVDKYEIPAKTQLFTPRWIVRYMVENSLGSTWLNSYPNSMLKSQMDYYVESDIQIEEVQNHLDAINGNNLAPEKIKLIDPACGSGHILVYAFDLLYAMYEERGYESNEIPFLILEQNLYGVDIDDRAAQLSAFALLMKAREKSRRIFRNPPKTNVISIQESNGLPVDDLVRLISQNETDSKEILRLLEDFKNAKNFGSILIPDKIDIEKYLQRIKSLYNEEIQSLFDVEAINHLPKLEYLLRQAQLLNDKYDVVITNPPYLGAGAMNAQLTDYTKRVFPDSKSDLFAVFMERCNIFVKDNGYQSQINQHSWMFLSSYEILRKNILNSQTFISMLHLGPHAFEEINGEVVQSTSYIIRKVVFSNYKAKYYRLTDYPTTKEKECAFINKKDEYVSSQHDFTNITGHPISYWASNQLKKCFESNITFRNIAPPKKGLDTNGESEKFFRKWFEVDFQKIWINKSDPKDNYKWFEIDKGGGARKWYGNRLDIINYENKGYELKNKTKKANIRNESLYFCNSLTYGVISTKSFSFRVSLSNSLFDQGGPNCFPDQENRNYILALGNSKVVNSILETIAPTINFTVGDVAKIPVIFPTDKNSVEKINQFVDDNIILSKQNWDSNEVSWDFVSHPFILNKSSSGLLSDAFDNWRQLTNNRVNKLIANEEAINEFFIKLYGLQNELGATVTNDDISIRQANRQNDSKSFLSYFVGCLLGRFSHDSDGFYFLNSHLKRGNYQSNPHDHGMIMFSDNAYFENDIMARLKDFLGLTFGENMIEINLQWLGDSIGLRKNDSHEERLRRYFLEEFYVDHCKTYNNRPIYWLVDSGENKGMRILINLHRYQPSTMATIRFEYLQAIQAKYLNEVETIDMRLTNPSLLATEKRTYEKKKEDFNKRIEELTKFDKILAEYANAQVQIDLDEGVKVNYEKFKGVLAKIK</sequence>
<evidence type="ECO:0000259" key="6">
    <source>
        <dbReference type="Pfam" id="PF07669"/>
    </source>
</evidence>
<dbReference type="AlphaFoldDB" id="A0A229NTU5"/>
<dbReference type="NCBIfam" id="NF033452">
    <property type="entry name" value="BREX_1_MTaseX"/>
    <property type="match status" value="1"/>
</dbReference>
<dbReference type="Proteomes" id="UP000215145">
    <property type="component" value="Unassembled WGS sequence"/>
</dbReference>
<protein>
    <recommendedName>
        <fullName evidence="1">site-specific DNA-methyltransferase (adenine-specific)</fullName>
        <ecNumber evidence="1">2.1.1.72</ecNumber>
    </recommendedName>
</protein>
<comment type="caution">
    <text evidence="7">The sequence shown here is derived from an EMBL/GenBank/DDBJ whole genome shotgun (WGS) entry which is preliminary data.</text>
</comment>
<gene>
    <name evidence="7" type="ORF">CGZ75_19645</name>
</gene>
<dbReference type="InterPro" id="IPR029063">
    <property type="entry name" value="SAM-dependent_MTases_sf"/>
</dbReference>
<dbReference type="GO" id="GO:0009007">
    <property type="term" value="F:site-specific DNA-methyltransferase (adenine-specific) activity"/>
    <property type="evidence" value="ECO:0007669"/>
    <property type="project" value="UniProtKB-EC"/>
</dbReference>
<accession>A0A229NTU5</accession>
<evidence type="ECO:0000256" key="5">
    <source>
        <dbReference type="ARBA" id="ARBA00047942"/>
    </source>
</evidence>
<dbReference type="PANTHER" id="PTHR33841">
    <property type="entry name" value="DNA METHYLTRANSFERASE YEEA-RELATED"/>
    <property type="match status" value="1"/>
</dbReference>
<evidence type="ECO:0000256" key="4">
    <source>
        <dbReference type="ARBA" id="ARBA00022691"/>
    </source>
</evidence>
<dbReference type="Gene3D" id="3.40.50.150">
    <property type="entry name" value="Vaccinia Virus protein VP39"/>
    <property type="match status" value="1"/>
</dbReference>
<dbReference type="InterPro" id="IPR047939">
    <property type="entry name" value="BREX_1_PglX"/>
</dbReference>
<dbReference type="EC" id="2.1.1.72" evidence="1"/>
<organism evidence="7 8">
    <name type="scientific">Paenibacillus herberti</name>
    <dbReference type="NCBI Taxonomy" id="1619309"/>
    <lineage>
        <taxon>Bacteria</taxon>
        <taxon>Bacillati</taxon>
        <taxon>Bacillota</taxon>
        <taxon>Bacilli</taxon>
        <taxon>Bacillales</taxon>
        <taxon>Paenibacillaceae</taxon>
        <taxon>Paenibacillus</taxon>
    </lineage>
</organism>
<dbReference type="GO" id="GO:0006304">
    <property type="term" value="P:DNA modification"/>
    <property type="evidence" value="ECO:0007669"/>
    <property type="project" value="InterPro"/>
</dbReference>
<name>A0A229NTU5_9BACL</name>
<dbReference type="PRINTS" id="PR00507">
    <property type="entry name" value="N12N6MTFRASE"/>
</dbReference>
<dbReference type="Pfam" id="PF07669">
    <property type="entry name" value="Eco57I"/>
    <property type="match status" value="1"/>
</dbReference>
<evidence type="ECO:0000313" key="7">
    <source>
        <dbReference type="EMBL" id="OXM13288.1"/>
    </source>
</evidence>
<dbReference type="GO" id="GO:0032259">
    <property type="term" value="P:methylation"/>
    <property type="evidence" value="ECO:0007669"/>
    <property type="project" value="UniProtKB-KW"/>
</dbReference>